<evidence type="ECO:0000313" key="12">
    <source>
        <dbReference type="Proteomes" id="UP000290189"/>
    </source>
</evidence>
<keyword evidence="3" id="KW-0690">Ribosome biogenesis</keyword>
<dbReference type="FunFam" id="3.40.1280.10:FF:000003">
    <property type="entry name" value="Ribosomal RNA small subunit methyltransferase"/>
    <property type="match status" value="1"/>
</dbReference>
<proteinExistence type="inferred from homology"/>
<keyword evidence="9" id="KW-0694">RNA-binding</keyword>
<evidence type="ECO:0000256" key="6">
    <source>
        <dbReference type="ARBA" id="ARBA00022679"/>
    </source>
</evidence>
<name>A0A3P3Y8Q0_PLABS</name>
<dbReference type="PANTHER" id="PTHR12636:SF5">
    <property type="entry name" value="RIBOSOMAL RNA SMALL SUBUNIT METHYLTRANSFERASE NEP1"/>
    <property type="match status" value="1"/>
</dbReference>
<dbReference type="Gene3D" id="3.40.1280.10">
    <property type="match status" value="1"/>
</dbReference>
<keyword evidence="10" id="KW-0539">Nucleus</keyword>
<evidence type="ECO:0008006" key="13">
    <source>
        <dbReference type="Google" id="ProtNLM"/>
    </source>
</evidence>
<gene>
    <name evidence="11" type="ORF">PLBR_LOCUS3763</name>
</gene>
<protein>
    <recommendedName>
        <fullName evidence="13">Ribosomal RNA small subunit methyltransferase NEP1</fullName>
    </recommendedName>
</protein>
<dbReference type="InterPro" id="IPR029026">
    <property type="entry name" value="tRNA_m1G_MTases_N"/>
</dbReference>
<accession>A0A3P3Y8Q0</accession>
<comment type="similarity">
    <text evidence="2">Belongs to the class IV-like SAM-binding methyltransferase superfamily. RNA methyltransferase NEP1 family.</text>
</comment>
<keyword evidence="6" id="KW-0808">Transferase</keyword>
<reference evidence="11 12" key="1">
    <citation type="submission" date="2018-03" db="EMBL/GenBank/DDBJ databases">
        <authorList>
            <person name="Fogelqvist J."/>
        </authorList>
    </citation>
    <scope>NUCLEOTIDE SEQUENCE [LARGE SCALE GENOMIC DNA]</scope>
</reference>
<keyword evidence="4" id="KW-0698">rRNA processing</keyword>
<evidence type="ECO:0000256" key="7">
    <source>
        <dbReference type="ARBA" id="ARBA00022691"/>
    </source>
</evidence>
<dbReference type="Pfam" id="PF03587">
    <property type="entry name" value="EMG1"/>
    <property type="match status" value="1"/>
</dbReference>
<evidence type="ECO:0000256" key="1">
    <source>
        <dbReference type="ARBA" id="ARBA00004604"/>
    </source>
</evidence>
<keyword evidence="11" id="KW-0496">Mitochondrion</keyword>
<dbReference type="GO" id="GO:0070475">
    <property type="term" value="P:rRNA base methylation"/>
    <property type="evidence" value="ECO:0007669"/>
    <property type="project" value="InterPro"/>
</dbReference>
<evidence type="ECO:0000256" key="4">
    <source>
        <dbReference type="ARBA" id="ARBA00022552"/>
    </source>
</evidence>
<evidence type="ECO:0000313" key="11">
    <source>
        <dbReference type="EMBL" id="SPQ96548.1"/>
    </source>
</evidence>
<dbReference type="CDD" id="cd18088">
    <property type="entry name" value="Nep1-like"/>
    <property type="match status" value="1"/>
</dbReference>
<evidence type="ECO:0000256" key="2">
    <source>
        <dbReference type="ARBA" id="ARBA00008115"/>
    </source>
</evidence>
<dbReference type="InterPro" id="IPR005304">
    <property type="entry name" value="Rbsml_bgen_MeTrfase_EMG1/NEP1"/>
</dbReference>
<dbReference type="PANTHER" id="PTHR12636">
    <property type="entry name" value="NEP1/MRA1"/>
    <property type="match status" value="1"/>
</dbReference>
<keyword evidence="7" id="KW-0949">S-adenosyl-L-methionine</keyword>
<evidence type="ECO:0000256" key="3">
    <source>
        <dbReference type="ARBA" id="ARBA00022517"/>
    </source>
</evidence>
<evidence type="ECO:0000256" key="8">
    <source>
        <dbReference type="ARBA" id="ARBA00022730"/>
    </source>
</evidence>
<dbReference type="GO" id="GO:0070037">
    <property type="term" value="F:rRNA (pseudouridine) methyltransferase activity"/>
    <property type="evidence" value="ECO:0007669"/>
    <property type="project" value="InterPro"/>
</dbReference>
<dbReference type="GO" id="GO:0032040">
    <property type="term" value="C:small-subunit processome"/>
    <property type="evidence" value="ECO:0007669"/>
    <property type="project" value="TreeGrafter"/>
</dbReference>
<evidence type="ECO:0000256" key="10">
    <source>
        <dbReference type="ARBA" id="ARBA00023242"/>
    </source>
</evidence>
<dbReference type="AlphaFoldDB" id="A0A3P3Y8Q0"/>
<sequence>MQLPRSLLEQVDYSPIANNPMILISAGPRWTHSQFKQNCSRAVSAAFRACVADLLDEVTDYCNQFGEHRRPVLLPPSSALAVLEALDDELDDSVMVGVRSMMKMTSAGDHVLEVRRYLRTFWPSSLMDCARSRYNGTVSQRMRDRGRELAAPARFALIGNLNAAVRATFVKGKVLKSIVVLPDALRKYGQVKKEDVKNPLLSPDETVKTKKGFELLHVDEHKSLLTKHKKDPSEYRADIVHQVLLTLLDSPLNKAGHLKVFMHTRNNILIEVNPEIRIPRTFKRFCGLMVQLLHKLSIRAADSRQKLLKVVKNPVTIHLPIGALRIGTSVTGELVEMDQFVMTIPDDQPVVFMFGAHAHGKCEVDWADRYISVSQYPLSASTAVARVLNAFEKKWDIL</sequence>
<dbReference type="Proteomes" id="UP000290189">
    <property type="component" value="Unassembled WGS sequence"/>
</dbReference>
<dbReference type="GO" id="GO:0019843">
    <property type="term" value="F:rRNA binding"/>
    <property type="evidence" value="ECO:0007669"/>
    <property type="project" value="UniProtKB-KW"/>
</dbReference>
<evidence type="ECO:0000256" key="9">
    <source>
        <dbReference type="ARBA" id="ARBA00022884"/>
    </source>
</evidence>
<evidence type="ECO:0000256" key="5">
    <source>
        <dbReference type="ARBA" id="ARBA00022603"/>
    </source>
</evidence>
<keyword evidence="8" id="KW-0699">rRNA-binding</keyword>
<dbReference type="EMBL" id="OVEO01000006">
    <property type="protein sequence ID" value="SPQ96548.1"/>
    <property type="molecule type" value="Genomic_DNA"/>
</dbReference>
<keyword evidence="5" id="KW-0489">Methyltransferase</keyword>
<dbReference type="SUPFAM" id="SSF75217">
    <property type="entry name" value="alpha/beta knot"/>
    <property type="match status" value="1"/>
</dbReference>
<comment type="subcellular location">
    <subcellularLocation>
        <location evidence="1">Nucleus</location>
        <location evidence="1">Nucleolus</location>
    </subcellularLocation>
</comment>
<dbReference type="InterPro" id="IPR029028">
    <property type="entry name" value="Alpha/beta_knot_MTases"/>
</dbReference>
<geneLocation type="mitochondrion" evidence="11"/>
<organism evidence="11 12">
    <name type="scientific">Plasmodiophora brassicae</name>
    <name type="common">Clubroot disease agent</name>
    <dbReference type="NCBI Taxonomy" id="37360"/>
    <lineage>
        <taxon>Eukaryota</taxon>
        <taxon>Sar</taxon>
        <taxon>Rhizaria</taxon>
        <taxon>Endomyxa</taxon>
        <taxon>Phytomyxea</taxon>
        <taxon>Plasmodiophorida</taxon>
        <taxon>Plasmodiophoridae</taxon>
        <taxon>Plasmodiophora</taxon>
    </lineage>
</organism>